<name>A0A833VIH8_9POAL</name>
<dbReference type="OrthoDB" id="8251209at2759"/>
<gene>
    <name evidence="1" type="ORF">FCM35_KLT11450</name>
</gene>
<sequence>MLMIRLNFNAYEIDISRIVLWLRLLKQYFPDLVYKPFSNYIITPNCCLEESPFFSSWSDELVSQNSQSRHLQRQALLLFFKCCFRLIKASNGIEKEQCLCGKNTSLIDCSTKICCCCCSNTGLSELSDWLKCAFVCQADTLKSPIDFGLSFLQLFMDEVWSLFCFNVCPFISI</sequence>
<accession>A0A833VIH8</accession>
<dbReference type="EMBL" id="SWLB01000022">
    <property type="protein sequence ID" value="KAF3323983.1"/>
    <property type="molecule type" value="Genomic_DNA"/>
</dbReference>
<organism evidence="1 2">
    <name type="scientific">Carex littledalei</name>
    <dbReference type="NCBI Taxonomy" id="544730"/>
    <lineage>
        <taxon>Eukaryota</taxon>
        <taxon>Viridiplantae</taxon>
        <taxon>Streptophyta</taxon>
        <taxon>Embryophyta</taxon>
        <taxon>Tracheophyta</taxon>
        <taxon>Spermatophyta</taxon>
        <taxon>Magnoliopsida</taxon>
        <taxon>Liliopsida</taxon>
        <taxon>Poales</taxon>
        <taxon>Cyperaceae</taxon>
        <taxon>Cyperoideae</taxon>
        <taxon>Cariceae</taxon>
        <taxon>Carex</taxon>
        <taxon>Carex subgen. Euthyceras</taxon>
    </lineage>
</organism>
<dbReference type="Proteomes" id="UP000623129">
    <property type="component" value="Unassembled WGS sequence"/>
</dbReference>
<dbReference type="PANTHER" id="PTHR16057:SF1">
    <property type="entry name" value="PROTEIN LINES HOMOLOG 1"/>
    <property type="match status" value="1"/>
</dbReference>
<protein>
    <submittedName>
        <fullName evidence="1">Uncharacterized protein</fullName>
    </submittedName>
</protein>
<reference evidence="1" key="1">
    <citation type="submission" date="2020-01" db="EMBL/GenBank/DDBJ databases">
        <title>Genome sequence of Kobresia littledalei, the first chromosome-level genome in the family Cyperaceae.</title>
        <authorList>
            <person name="Qu G."/>
        </authorList>
    </citation>
    <scope>NUCLEOTIDE SEQUENCE</scope>
    <source>
        <strain evidence="1">C.B.Clarke</strain>
        <tissue evidence="1">Leaf</tissue>
    </source>
</reference>
<keyword evidence="2" id="KW-1185">Reference proteome</keyword>
<evidence type="ECO:0000313" key="1">
    <source>
        <dbReference type="EMBL" id="KAF3323983.1"/>
    </source>
</evidence>
<comment type="caution">
    <text evidence="1">The sequence shown here is derived from an EMBL/GenBank/DDBJ whole genome shotgun (WGS) entry which is preliminary data.</text>
</comment>
<dbReference type="PANTHER" id="PTHR16057">
    <property type="entry name" value="WINS1, 2 PROTEIN"/>
    <property type="match status" value="1"/>
</dbReference>
<dbReference type="InterPro" id="IPR024875">
    <property type="entry name" value="Protein_Lines"/>
</dbReference>
<dbReference type="AlphaFoldDB" id="A0A833VIH8"/>
<evidence type="ECO:0000313" key="2">
    <source>
        <dbReference type="Proteomes" id="UP000623129"/>
    </source>
</evidence>
<proteinExistence type="predicted"/>